<dbReference type="Pfam" id="PF00069">
    <property type="entry name" value="Pkinase"/>
    <property type="match status" value="1"/>
</dbReference>
<dbReference type="SMART" id="SM00220">
    <property type="entry name" value="S_TKc"/>
    <property type="match status" value="1"/>
</dbReference>
<feature type="binding site" evidence="10">
    <location>
        <position position="80"/>
    </location>
    <ligand>
        <name>ATP</name>
        <dbReference type="ChEBI" id="CHEBI:30616"/>
    </ligand>
</feature>
<dbReference type="SUPFAM" id="SSF50978">
    <property type="entry name" value="WD40 repeat-like"/>
    <property type="match status" value="1"/>
</dbReference>
<dbReference type="SMART" id="SM00320">
    <property type="entry name" value="WD40"/>
    <property type="match status" value="5"/>
</dbReference>
<reference evidence="14" key="1">
    <citation type="submission" date="2024-06" db="EMBL/GenBank/DDBJ databases">
        <authorList>
            <person name="Ryan C."/>
        </authorList>
    </citation>
    <scope>NUCLEOTIDE SEQUENCE [LARGE SCALE GENOMIC DNA]</scope>
</reference>
<evidence type="ECO:0000256" key="4">
    <source>
        <dbReference type="ARBA" id="ARBA00022741"/>
    </source>
</evidence>
<dbReference type="Gene3D" id="3.30.200.20">
    <property type="entry name" value="Phosphorylase Kinase, domain 1"/>
    <property type="match status" value="1"/>
</dbReference>
<dbReference type="EMBL" id="OZ075132">
    <property type="protein sequence ID" value="CAL4984847.1"/>
    <property type="molecule type" value="Genomic_DNA"/>
</dbReference>
<dbReference type="InterPro" id="IPR000719">
    <property type="entry name" value="Prot_kinase_dom"/>
</dbReference>
<dbReference type="SUPFAM" id="SSF49354">
    <property type="entry name" value="PapD-like"/>
    <property type="match status" value="1"/>
</dbReference>
<dbReference type="SUPFAM" id="SSF56112">
    <property type="entry name" value="Protein kinase-like (PK-like)"/>
    <property type="match status" value="1"/>
</dbReference>
<dbReference type="GO" id="GO:0005524">
    <property type="term" value="F:ATP binding"/>
    <property type="evidence" value="ECO:0007669"/>
    <property type="project" value="UniProtKB-UniRule"/>
</dbReference>
<sequence>MMPFVAFEAGLYDETTHRDALEDKVETVLQGLNTEPLYLPLGFLKAITNDFSPFNLIGSGGFGQVYRGNLKDGKVIAVKKLNDRIHQVQNYNQFQNEVTNLVGFRHQNVVQLVGYCVESRYEVTQLSCGKYVMAQLTTILFCFEYLSNGSLDNYISDEHLDLGWGWEKRYGVIHNICRGLQFLHEECNIVHMDLKPPNILMDDDMVAKISDFGLSRFLGDQSSKIYTDHRTGTNGYMAPEYILHGKISQKADIYSLGVIMIEIMTGSRKNPRSIIPRPKYPNENNISRNTEVSLQKFIENELARWKIILETSGNDGPKLEIYTEQVKQLIGIALKCVDNEPGNRPSASEILEYFNQTAESSLRDLNCSDQQVGELLSVYPLQLQFSFVHVPKRSKIQPTTSSLYLTNNTDKHVAFRILTEIPKEYFLGPLFGFVPPSCRYTLAVTMRNQQNLLLDGDNLLFTVESTIGSIQDLLIRRMPFFYAHGNVSSNDAIFIKAQKKDYIVHQVKLTAIPARTEISKDGSNVKPRIMIMPINEGFGRHANSSSIDVHPTKPWIMTGSSSEGISSNVNIWDYHMQEMVCLYGGTRMENPAVHRYGVGHASSNDNQLYISGVAKFIAHEPWIVIGQPSGEIVIYSYMAMRKVNSNYMAVANSKAPKTYMFSKVKSFLAHDHGVSSLEVHPTRPFVLSSASYALNLPRQLSVWKDPAREMIKMWDWKMGWECIWKFDMRNSVNQLMFNPMDSNKFVSVSGIDDAKVWNICSANFESTLPGTKGATCFDFFIKGDRLCLFCAHKMENKTTIWDYHDIAYVKTLRGQATTITASSDPELPVLVTGSSDGTVRVWNSSNFSLVHALNCGLGAVNAVACLSGSRRVAVVHSDGVALVEIDHERPLHEKDHSSE</sequence>
<dbReference type="FunFam" id="1.10.510.10:FF:001023">
    <property type="entry name" value="Os07g0541700 protein"/>
    <property type="match status" value="1"/>
</dbReference>
<comment type="catalytic activity">
    <reaction evidence="8">
        <text>L-seryl-[protein] + ATP = O-phospho-L-seryl-[protein] + ADP + H(+)</text>
        <dbReference type="Rhea" id="RHEA:17989"/>
        <dbReference type="Rhea" id="RHEA-COMP:9863"/>
        <dbReference type="Rhea" id="RHEA-COMP:11604"/>
        <dbReference type="ChEBI" id="CHEBI:15378"/>
        <dbReference type="ChEBI" id="CHEBI:29999"/>
        <dbReference type="ChEBI" id="CHEBI:30616"/>
        <dbReference type="ChEBI" id="CHEBI:83421"/>
        <dbReference type="ChEBI" id="CHEBI:456216"/>
        <dbReference type="EC" id="2.7.11.1"/>
    </reaction>
</comment>
<evidence type="ECO:0000313" key="14">
    <source>
        <dbReference type="Proteomes" id="UP001497457"/>
    </source>
</evidence>
<dbReference type="InterPro" id="IPR008962">
    <property type="entry name" value="PapD-like_sf"/>
</dbReference>
<dbReference type="Pfam" id="PF00635">
    <property type="entry name" value="Motile_Sperm"/>
    <property type="match status" value="1"/>
</dbReference>
<dbReference type="PROSITE" id="PS00108">
    <property type="entry name" value="PROTEIN_KINASE_ST"/>
    <property type="match status" value="1"/>
</dbReference>
<keyword evidence="4 10" id="KW-0547">Nucleotide-binding</keyword>
<dbReference type="InterPro" id="IPR001680">
    <property type="entry name" value="WD40_rpt"/>
</dbReference>
<dbReference type="PROSITE" id="PS00107">
    <property type="entry name" value="PROTEIN_KINASE_ATP"/>
    <property type="match status" value="1"/>
</dbReference>
<accession>A0ABC9ASM1</accession>
<evidence type="ECO:0000256" key="3">
    <source>
        <dbReference type="ARBA" id="ARBA00022679"/>
    </source>
</evidence>
<dbReference type="InterPro" id="IPR000535">
    <property type="entry name" value="MSP_dom"/>
</dbReference>
<protein>
    <recommendedName>
        <fullName evidence="1">non-specific serine/threonine protein kinase</fullName>
        <ecNumber evidence="1">2.7.11.1</ecNumber>
    </recommendedName>
</protein>
<evidence type="ECO:0000256" key="9">
    <source>
        <dbReference type="PROSITE-ProRule" id="PRU00221"/>
    </source>
</evidence>
<evidence type="ECO:0000256" key="7">
    <source>
        <dbReference type="ARBA" id="ARBA00047899"/>
    </source>
</evidence>
<feature type="domain" description="MSP" evidence="12">
    <location>
        <begin position="375"/>
        <end position="512"/>
    </location>
</feature>
<dbReference type="EC" id="2.7.11.1" evidence="1"/>
<dbReference type="InterPro" id="IPR017441">
    <property type="entry name" value="Protein_kinase_ATP_BS"/>
</dbReference>
<dbReference type="InterPro" id="IPR013783">
    <property type="entry name" value="Ig-like_fold"/>
</dbReference>
<evidence type="ECO:0000313" key="13">
    <source>
        <dbReference type="EMBL" id="CAL4984847.1"/>
    </source>
</evidence>
<dbReference type="Pfam" id="PF00400">
    <property type="entry name" value="WD40"/>
    <property type="match status" value="1"/>
</dbReference>
<dbReference type="PROSITE" id="PS50202">
    <property type="entry name" value="MSP"/>
    <property type="match status" value="1"/>
</dbReference>
<keyword evidence="2" id="KW-0723">Serine/threonine-protein kinase</keyword>
<keyword evidence="3" id="KW-0808">Transferase</keyword>
<dbReference type="InterPro" id="IPR011009">
    <property type="entry name" value="Kinase-like_dom_sf"/>
</dbReference>
<evidence type="ECO:0000256" key="5">
    <source>
        <dbReference type="ARBA" id="ARBA00022777"/>
    </source>
</evidence>
<dbReference type="Proteomes" id="UP001497457">
    <property type="component" value="Chromosome 22rd"/>
</dbReference>
<dbReference type="AlphaFoldDB" id="A0ABC9ASM1"/>
<organism evidence="13 14">
    <name type="scientific">Urochloa decumbens</name>
    <dbReference type="NCBI Taxonomy" id="240449"/>
    <lineage>
        <taxon>Eukaryota</taxon>
        <taxon>Viridiplantae</taxon>
        <taxon>Streptophyta</taxon>
        <taxon>Embryophyta</taxon>
        <taxon>Tracheophyta</taxon>
        <taxon>Spermatophyta</taxon>
        <taxon>Magnoliopsida</taxon>
        <taxon>Liliopsida</taxon>
        <taxon>Poales</taxon>
        <taxon>Poaceae</taxon>
        <taxon>PACMAD clade</taxon>
        <taxon>Panicoideae</taxon>
        <taxon>Panicodae</taxon>
        <taxon>Paniceae</taxon>
        <taxon>Melinidinae</taxon>
        <taxon>Urochloa</taxon>
    </lineage>
</organism>
<dbReference type="PROSITE" id="PS50082">
    <property type="entry name" value="WD_REPEATS_2"/>
    <property type="match status" value="1"/>
</dbReference>
<dbReference type="InterPro" id="IPR036322">
    <property type="entry name" value="WD40_repeat_dom_sf"/>
</dbReference>
<evidence type="ECO:0000256" key="8">
    <source>
        <dbReference type="ARBA" id="ARBA00048679"/>
    </source>
</evidence>
<evidence type="ECO:0000256" key="1">
    <source>
        <dbReference type="ARBA" id="ARBA00012513"/>
    </source>
</evidence>
<evidence type="ECO:0000259" key="11">
    <source>
        <dbReference type="PROSITE" id="PS50011"/>
    </source>
</evidence>
<dbReference type="Gene3D" id="2.130.10.10">
    <property type="entry name" value="YVTN repeat-like/Quinoprotein amine dehydrogenase"/>
    <property type="match status" value="1"/>
</dbReference>
<dbReference type="Gene3D" id="2.60.40.10">
    <property type="entry name" value="Immunoglobulins"/>
    <property type="match status" value="1"/>
</dbReference>
<proteinExistence type="predicted"/>
<feature type="repeat" description="WD" evidence="9">
    <location>
        <begin position="824"/>
        <end position="852"/>
    </location>
</feature>
<evidence type="ECO:0000256" key="10">
    <source>
        <dbReference type="PROSITE-ProRule" id="PRU10141"/>
    </source>
</evidence>
<dbReference type="PANTHER" id="PTHR45707">
    <property type="entry name" value="C2 CALCIUM/LIPID-BINDING PLANT PHOSPHORIBOSYLTRANSFERASE FAMILY PROTEIN"/>
    <property type="match status" value="1"/>
</dbReference>
<evidence type="ECO:0000256" key="2">
    <source>
        <dbReference type="ARBA" id="ARBA00022527"/>
    </source>
</evidence>
<keyword evidence="14" id="KW-1185">Reference proteome</keyword>
<keyword evidence="5" id="KW-0418">Kinase</keyword>
<reference evidence="13 14" key="2">
    <citation type="submission" date="2024-10" db="EMBL/GenBank/DDBJ databases">
        <authorList>
            <person name="Ryan C."/>
        </authorList>
    </citation>
    <scope>NUCLEOTIDE SEQUENCE [LARGE SCALE GENOMIC DNA]</scope>
</reference>
<name>A0ABC9ASM1_9POAL</name>
<comment type="catalytic activity">
    <reaction evidence="7">
        <text>L-threonyl-[protein] + ATP = O-phospho-L-threonyl-[protein] + ADP + H(+)</text>
        <dbReference type="Rhea" id="RHEA:46608"/>
        <dbReference type="Rhea" id="RHEA-COMP:11060"/>
        <dbReference type="Rhea" id="RHEA-COMP:11605"/>
        <dbReference type="ChEBI" id="CHEBI:15378"/>
        <dbReference type="ChEBI" id="CHEBI:30013"/>
        <dbReference type="ChEBI" id="CHEBI:30616"/>
        <dbReference type="ChEBI" id="CHEBI:61977"/>
        <dbReference type="ChEBI" id="CHEBI:456216"/>
        <dbReference type="EC" id="2.7.11.1"/>
    </reaction>
</comment>
<evidence type="ECO:0000256" key="6">
    <source>
        <dbReference type="ARBA" id="ARBA00022840"/>
    </source>
</evidence>
<feature type="domain" description="Protein kinase" evidence="11">
    <location>
        <begin position="51"/>
        <end position="362"/>
    </location>
</feature>
<evidence type="ECO:0000259" key="12">
    <source>
        <dbReference type="PROSITE" id="PS50202"/>
    </source>
</evidence>
<gene>
    <name evidence="13" type="ORF">URODEC1_LOCUS57677</name>
</gene>
<dbReference type="PROSITE" id="PS50011">
    <property type="entry name" value="PROTEIN_KINASE_DOM"/>
    <property type="match status" value="1"/>
</dbReference>
<dbReference type="InterPro" id="IPR008271">
    <property type="entry name" value="Ser/Thr_kinase_AS"/>
</dbReference>
<dbReference type="Gene3D" id="1.10.510.10">
    <property type="entry name" value="Transferase(Phosphotransferase) domain 1"/>
    <property type="match status" value="1"/>
</dbReference>
<dbReference type="PANTHER" id="PTHR45707:SF81">
    <property type="entry name" value="PROTEIN KINASE DOMAIN-CONTAINING PROTEIN"/>
    <property type="match status" value="1"/>
</dbReference>
<dbReference type="InterPro" id="IPR015943">
    <property type="entry name" value="WD40/YVTN_repeat-like_dom_sf"/>
</dbReference>
<dbReference type="GO" id="GO:0004674">
    <property type="term" value="F:protein serine/threonine kinase activity"/>
    <property type="evidence" value="ECO:0007669"/>
    <property type="project" value="UniProtKB-KW"/>
</dbReference>
<keyword evidence="6 10" id="KW-0067">ATP-binding</keyword>
<keyword evidence="9" id="KW-0853">WD repeat</keyword>